<organism evidence="3 4">
    <name type="scientific">Zosterops lateralis melanops</name>
    <dbReference type="NCBI Taxonomy" id="1220523"/>
    <lineage>
        <taxon>Eukaryota</taxon>
        <taxon>Metazoa</taxon>
        <taxon>Chordata</taxon>
        <taxon>Craniata</taxon>
        <taxon>Vertebrata</taxon>
        <taxon>Euteleostomi</taxon>
        <taxon>Archelosauria</taxon>
        <taxon>Archosauria</taxon>
        <taxon>Dinosauria</taxon>
        <taxon>Saurischia</taxon>
        <taxon>Theropoda</taxon>
        <taxon>Coelurosauria</taxon>
        <taxon>Aves</taxon>
        <taxon>Neognathae</taxon>
        <taxon>Neoaves</taxon>
        <taxon>Telluraves</taxon>
        <taxon>Australaves</taxon>
        <taxon>Passeriformes</taxon>
        <taxon>Sylvioidea</taxon>
        <taxon>Zosteropidae</taxon>
        <taxon>Zosterops</taxon>
    </lineage>
</organism>
<feature type="transmembrane region" description="Helical" evidence="2">
    <location>
        <begin position="165"/>
        <end position="184"/>
    </location>
</feature>
<sequence length="226" mass="24292">MATTTVTDAGSVRIITEVIPATDPRVQESLMAFGVTVGQNWVASPGDLWLQLNNHCGKQPFPGSVSPGASRRSRPAVWSMWALSWARWWPPGSTARPSPATCPAVRSPGPSRPARNGASTWRARYGHPGLGGMFKDPGLVRVVDPGVFPFSFSLQILSNGLDSTLALLGLLEFCVAVAVLAFGYDTFRQHTYTQLVREAGILGSPRNAHPHPFLPPKGRSNPSVPE</sequence>
<dbReference type="Ensembl" id="ENSZLMT00000004285.1">
    <property type="protein sequence ID" value="ENSZLMP00000004141.1"/>
    <property type="gene ID" value="ENSZLMG00000002972.1"/>
</dbReference>
<proteinExistence type="predicted"/>
<evidence type="ECO:0000256" key="1">
    <source>
        <dbReference type="SAM" id="MobiDB-lite"/>
    </source>
</evidence>
<keyword evidence="2" id="KW-1133">Transmembrane helix</keyword>
<evidence type="ECO:0000313" key="3">
    <source>
        <dbReference type="Ensembl" id="ENSZLMP00000004141.1"/>
    </source>
</evidence>
<feature type="region of interest" description="Disordered" evidence="1">
    <location>
        <begin position="206"/>
        <end position="226"/>
    </location>
</feature>
<reference evidence="3" key="1">
    <citation type="submission" date="2025-08" db="UniProtKB">
        <authorList>
            <consortium name="Ensembl"/>
        </authorList>
    </citation>
    <scope>IDENTIFICATION</scope>
</reference>
<keyword evidence="2" id="KW-0812">Transmembrane</keyword>
<accession>A0A8D2NT89</accession>
<keyword evidence="2" id="KW-0472">Membrane</keyword>
<evidence type="ECO:0000256" key="2">
    <source>
        <dbReference type="SAM" id="Phobius"/>
    </source>
</evidence>
<keyword evidence="4" id="KW-1185">Reference proteome</keyword>
<protein>
    <submittedName>
        <fullName evidence="3">Uncharacterized protein</fullName>
    </submittedName>
</protein>
<dbReference type="AlphaFoldDB" id="A0A8D2NT89"/>
<reference evidence="3" key="2">
    <citation type="submission" date="2025-09" db="UniProtKB">
        <authorList>
            <consortium name="Ensembl"/>
        </authorList>
    </citation>
    <scope>IDENTIFICATION</scope>
</reference>
<name>A0A8D2NT89_ZOSLA</name>
<evidence type="ECO:0000313" key="4">
    <source>
        <dbReference type="Proteomes" id="UP000694401"/>
    </source>
</evidence>
<dbReference type="Proteomes" id="UP000694401">
    <property type="component" value="Unassembled WGS sequence"/>
</dbReference>
<feature type="region of interest" description="Disordered" evidence="1">
    <location>
        <begin position="97"/>
        <end position="120"/>
    </location>
</feature>